<reference evidence="3 4" key="1">
    <citation type="submission" date="2017-11" db="EMBL/GenBank/DDBJ databases">
        <title>De-novo sequencing of pomegranate (Punica granatum L.) genome.</title>
        <authorList>
            <person name="Akparov Z."/>
            <person name="Amiraslanov A."/>
            <person name="Hajiyeva S."/>
            <person name="Abbasov M."/>
            <person name="Kaur K."/>
            <person name="Hamwieh A."/>
            <person name="Solovyev V."/>
            <person name="Salamov A."/>
            <person name="Braich B."/>
            <person name="Kosarev P."/>
            <person name="Mahmoud A."/>
            <person name="Hajiyev E."/>
            <person name="Babayeva S."/>
            <person name="Izzatullayeva V."/>
            <person name="Mammadov A."/>
            <person name="Mammadov A."/>
            <person name="Sharifova S."/>
            <person name="Ojaghi J."/>
            <person name="Eynullazada K."/>
            <person name="Bayramov B."/>
            <person name="Abdulazimova A."/>
            <person name="Shahmuradov I."/>
        </authorList>
    </citation>
    <scope>NUCLEOTIDE SEQUENCE [LARGE SCALE GENOMIC DNA]</scope>
    <source>
        <strain evidence="4">cv. AG2017</strain>
        <tissue evidence="3">Leaf</tissue>
    </source>
</reference>
<organism evidence="3 4">
    <name type="scientific">Punica granatum</name>
    <name type="common">Pomegranate</name>
    <dbReference type="NCBI Taxonomy" id="22663"/>
    <lineage>
        <taxon>Eukaryota</taxon>
        <taxon>Viridiplantae</taxon>
        <taxon>Streptophyta</taxon>
        <taxon>Embryophyta</taxon>
        <taxon>Tracheophyta</taxon>
        <taxon>Spermatophyta</taxon>
        <taxon>Magnoliopsida</taxon>
        <taxon>eudicotyledons</taxon>
        <taxon>Gunneridae</taxon>
        <taxon>Pentapetalae</taxon>
        <taxon>rosids</taxon>
        <taxon>malvids</taxon>
        <taxon>Myrtales</taxon>
        <taxon>Lythraceae</taxon>
        <taxon>Punica</taxon>
    </lineage>
</organism>
<proteinExistence type="predicted"/>
<keyword evidence="4" id="KW-1185">Reference proteome</keyword>
<dbReference type="Proteomes" id="UP000233551">
    <property type="component" value="Unassembled WGS sequence"/>
</dbReference>
<dbReference type="Pfam" id="PF04937">
    <property type="entry name" value="DUF659"/>
    <property type="match status" value="1"/>
</dbReference>
<feature type="domain" description="DUF659" evidence="2">
    <location>
        <begin position="58"/>
        <end position="127"/>
    </location>
</feature>
<dbReference type="STRING" id="22663.A0A2I0KP77"/>
<sequence>MRDMLDEQNPHAPRLGDYEDDGEVQEQAIDAIASMVVGYKGSNLYDLCGYLLTKNVEMCPKGAVFLKSIDASVASKTAETYKLFKEVVLFVGSANVVHMMIDNVANYVAFERMLEREFKTIFWSPCGHTNSLISPSLNPIFLAHLYNVVHGLFMSSHKSIIVDQNPKSSWITGRINGRTKEKDKMEDNDDEGDGDCDIETHGIKDDTIDDTMEAREVGDGEEDDTNDDVWEAEDGEKEKTERDDSNIGGYEGISDGDNNELIQVREKRKALKMQTDERKKRHGKKRKKKQAR</sequence>
<feature type="compositionally biased region" description="Basic and acidic residues" evidence="1">
    <location>
        <begin position="198"/>
        <end position="218"/>
    </location>
</feature>
<gene>
    <name evidence="3" type="ORF">CRG98_009546</name>
</gene>
<evidence type="ECO:0000313" key="3">
    <source>
        <dbReference type="EMBL" id="PKI70083.1"/>
    </source>
</evidence>
<dbReference type="PANTHER" id="PTHR32166">
    <property type="entry name" value="OSJNBA0013A04.12 PROTEIN"/>
    <property type="match status" value="1"/>
</dbReference>
<evidence type="ECO:0000256" key="1">
    <source>
        <dbReference type="SAM" id="MobiDB-lite"/>
    </source>
</evidence>
<feature type="compositionally biased region" description="Acidic residues" evidence="1">
    <location>
        <begin position="186"/>
        <end position="197"/>
    </location>
</feature>
<feature type="compositionally biased region" description="Acidic residues" evidence="1">
    <location>
        <begin position="219"/>
        <end position="235"/>
    </location>
</feature>
<dbReference type="InterPro" id="IPR007021">
    <property type="entry name" value="DUF659"/>
</dbReference>
<feature type="compositionally biased region" description="Basic and acidic residues" evidence="1">
    <location>
        <begin position="236"/>
        <end position="245"/>
    </location>
</feature>
<name>A0A2I0KP77_PUNGR</name>
<evidence type="ECO:0000259" key="2">
    <source>
        <dbReference type="Pfam" id="PF04937"/>
    </source>
</evidence>
<evidence type="ECO:0000313" key="4">
    <source>
        <dbReference type="Proteomes" id="UP000233551"/>
    </source>
</evidence>
<protein>
    <recommendedName>
        <fullName evidence="2">DUF659 domain-containing protein</fullName>
    </recommendedName>
</protein>
<feature type="compositionally biased region" description="Basic residues" evidence="1">
    <location>
        <begin position="279"/>
        <end position="292"/>
    </location>
</feature>
<feature type="region of interest" description="Disordered" evidence="1">
    <location>
        <begin position="171"/>
        <end position="292"/>
    </location>
</feature>
<dbReference type="AlphaFoldDB" id="A0A2I0KP77"/>
<accession>A0A2I0KP77</accession>
<comment type="caution">
    <text evidence="3">The sequence shown here is derived from an EMBL/GenBank/DDBJ whole genome shotgun (WGS) entry which is preliminary data.</text>
</comment>
<dbReference type="EMBL" id="PGOL01000475">
    <property type="protein sequence ID" value="PKI70083.1"/>
    <property type="molecule type" value="Genomic_DNA"/>
</dbReference>
<dbReference type="PANTHER" id="PTHR32166:SF88">
    <property type="entry name" value="HAT TRANSPOSON SUPERFAMILY"/>
    <property type="match status" value="1"/>
</dbReference>